<organism evidence="1 2">
    <name type="scientific">Tautonia sociabilis</name>
    <dbReference type="NCBI Taxonomy" id="2080755"/>
    <lineage>
        <taxon>Bacteria</taxon>
        <taxon>Pseudomonadati</taxon>
        <taxon>Planctomycetota</taxon>
        <taxon>Planctomycetia</taxon>
        <taxon>Isosphaerales</taxon>
        <taxon>Isosphaeraceae</taxon>
        <taxon>Tautonia</taxon>
    </lineage>
</organism>
<dbReference type="AlphaFoldDB" id="A0A432MN31"/>
<gene>
    <name evidence="1" type="ORF">TsocGM_06125</name>
</gene>
<dbReference type="Proteomes" id="UP000280296">
    <property type="component" value="Unassembled WGS sequence"/>
</dbReference>
<proteinExistence type="predicted"/>
<evidence type="ECO:0000313" key="2">
    <source>
        <dbReference type="Proteomes" id="UP000280296"/>
    </source>
</evidence>
<evidence type="ECO:0000313" key="1">
    <source>
        <dbReference type="EMBL" id="RUL88710.1"/>
    </source>
</evidence>
<accession>A0A432MN31</accession>
<dbReference type="RefSeq" id="WP_126724417.1">
    <property type="nucleotide sequence ID" value="NZ_RYZH01000008.1"/>
</dbReference>
<reference evidence="1 2" key="2">
    <citation type="submission" date="2019-01" db="EMBL/GenBank/DDBJ databases">
        <title>Tautonia sociabilis, a novel thermotolerant planctomycete of Isosphaeraceae family, isolated from a 4000 m deep subterranean habitat.</title>
        <authorList>
            <person name="Kovaleva O.L."/>
            <person name="Elcheninov A.G."/>
            <person name="Van Heerden E."/>
            <person name="Toshchakov S.V."/>
            <person name="Novikov A."/>
            <person name="Bonch-Osmolovskaya E.A."/>
            <person name="Kublanov I.V."/>
        </authorList>
    </citation>
    <scope>NUCLEOTIDE SEQUENCE [LARGE SCALE GENOMIC DNA]</scope>
    <source>
        <strain evidence="1 2">GM2012</strain>
    </source>
</reference>
<name>A0A432MN31_9BACT</name>
<keyword evidence="2" id="KW-1185">Reference proteome</keyword>
<protein>
    <submittedName>
        <fullName evidence="1">Uncharacterized protein</fullName>
    </submittedName>
</protein>
<comment type="caution">
    <text evidence="1">The sequence shown here is derived from an EMBL/GenBank/DDBJ whole genome shotgun (WGS) entry which is preliminary data.</text>
</comment>
<sequence>MIGRFVLGAVLATVGAGGIGPGGPEAARGQDVVPGRGPLGGASPRVAAARQIATILREGVEVDADQLIAGLPAASELASRRSEIAEQMMEFALVKFVEPPSPTAERGTFHAAIMDYLEWSSRRLDATLERAGSDDDRRKAMAGEVAKLRRLEEVYRELANAEGVAISPQNLLELEFERVELESRLVRLVGGGER</sequence>
<dbReference type="OrthoDB" id="9850101at2"/>
<reference evidence="1 2" key="1">
    <citation type="submission" date="2018-12" db="EMBL/GenBank/DDBJ databases">
        <authorList>
            <person name="Toschakov S.V."/>
        </authorList>
    </citation>
    <scope>NUCLEOTIDE SEQUENCE [LARGE SCALE GENOMIC DNA]</scope>
    <source>
        <strain evidence="1 2">GM2012</strain>
    </source>
</reference>
<dbReference type="EMBL" id="RYZH01000008">
    <property type="protein sequence ID" value="RUL88710.1"/>
    <property type="molecule type" value="Genomic_DNA"/>
</dbReference>